<evidence type="ECO:0000313" key="2">
    <source>
        <dbReference type="Proteomes" id="UP001516400"/>
    </source>
</evidence>
<name>A0ABD2MYR7_9CUCU</name>
<proteinExistence type="predicted"/>
<sequence>MFKSPQSLEELCLDGIAENIELYVEPVSKKTSWCIYLDSEERPERKYVFRDPGIFLIQQISEKLLSKLLEKGLLCDAILHIFSEQNTKLRSVRVANCKVSEYGLKILNNHKITELECINLRNISIPNIIDCLSDWSQANIVNVNFTRCTFIDTSRHSYMVKIVNLKNLRSLNLSYTELNQHCFTMICTDLQHLEKLDISGTPVKNLTPLLGLCKQIKSIGLAFSNQGDKHVLSLYKVYRQSIFDVQASASHSFIC</sequence>
<evidence type="ECO:0000313" key="1">
    <source>
        <dbReference type="EMBL" id="KAL3271544.1"/>
    </source>
</evidence>
<protein>
    <submittedName>
        <fullName evidence="1">Uncharacterized protein</fullName>
    </submittedName>
</protein>
<dbReference type="PANTHER" id="PTHR12904:SF22">
    <property type="entry name" value="ZYG-11 FAMILY MEMBER B, CELL CYCLE REGULATOR"/>
    <property type="match status" value="1"/>
</dbReference>
<dbReference type="PANTHER" id="PTHR12904">
    <property type="match status" value="1"/>
</dbReference>
<dbReference type="InterPro" id="IPR051341">
    <property type="entry name" value="Zyg-11_UBL_adapter"/>
</dbReference>
<dbReference type="SUPFAM" id="SSF52047">
    <property type="entry name" value="RNI-like"/>
    <property type="match status" value="1"/>
</dbReference>
<accession>A0ABD2MYR7</accession>
<gene>
    <name evidence="1" type="ORF">HHI36_022021</name>
</gene>
<dbReference type="InterPro" id="IPR032675">
    <property type="entry name" value="LRR_dom_sf"/>
</dbReference>
<dbReference type="EMBL" id="JABFTP020000042">
    <property type="protein sequence ID" value="KAL3271544.1"/>
    <property type="molecule type" value="Genomic_DNA"/>
</dbReference>
<comment type="caution">
    <text evidence="1">The sequence shown here is derived from an EMBL/GenBank/DDBJ whole genome shotgun (WGS) entry which is preliminary data.</text>
</comment>
<dbReference type="AlphaFoldDB" id="A0ABD2MYR7"/>
<organism evidence="1 2">
    <name type="scientific">Cryptolaemus montrouzieri</name>
    <dbReference type="NCBI Taxonomy" id="559131"/>
    <lineage>
        <taxon>Eukaryota</taxon>
        <taxon>Metazoa</taxon>
        <taxon>Ecdysozoa</taxon>
        <taxon>Arthropoda</taxon>
        <taxon>Hexapoda</taxon>
        <taxon>Insecta</taxon>
        <taxon>Pterygota</taxon>
        <taxon>Neoptera</taxon>
        <taxon>Endopterygota</taxon>
        <taxon>Coleoptera</taxon>
        <taxon>Polyphaga</taxon>
        <taxon>Cucujiformia</taxon>
        <taxon>Coccinelloidea</taxon>
        <taxon>Coccinellidae</taxon>
        <taxon>Scymninae</taxon>
        <taxon>Scymnini</taxon>
        <taxon>Cryptolaemus</taxon>
    </lineage>
</organism>
<reference evidence="1 2" key="1">
    <citation type="journal article" date="2021" name="BMC Biol.">
        <title>Horizontally acquired antibacterial genes associated with adaptive radiation of ladybird beetles.</title>
        <authorList>
            <person name="Li H.S."/>
            <person name="Tang X.F."/>
            <person name="Huang Y.H."/>
            <person name="Xu Z.Y."/>
            <person name="Chen M.L."/>
            <person name="Du X.Y."/>
            <person name="Qiu B.Y."/>
            <person name="Chen P.T."/>
            <person name="Zhang W."/>
            <person name="Slipinski A."/>
            <person name="Escalona H.E."/>
            <person name="Waterhouse R.M."/>
            <person name="Zwick A."/>
            <person name="Pang H."/>
        </authorList>
    </citation>
    <scope>NUCLEOTIDE SEQUENCE [LARGE SCALE GENOMIC DNA]</scope>
    <source>
        <strain evidence="1">SYSU2018</strain>
    </source>
</reference>
<dbReference type="Gene3D" id="3.80.10.10">
    <property type="entry name" value="Ribonuclease Inhibitor"/>
    <property type="match status" value="1"/>
</dbReference>
<keyword evidence="2" id="KW-1185">Reference proteome</keyword>
<dbReference type="Proteomes" id="UP001516400">
    <property type="component" value="Unassembled WGS sequence"/>
</dbReference>